<dbReference type="Proteomes" id="UP000502681">
    <property type="component" value="Chromosome"/>
</dbReference>
<protein>
    <submittedName>
        <fullName evidence="1">Restriction endonuclease</fullName>
    </submittedName>
</protein>
<keyword evidence="2" id="KW-1185">Reference proteome</keyword>
<dbReference type="Pfam" id="PF02923">
    <property type="entry name" value="BamHI"/>
    <property type="match status" value="1"/>
</dbReference>
<dbReference type="InterPro" id="IPR004194">
    <property type="entry name" value="Restrct_endonuc_II_BamHI"/>
</dbReference>
<reference evidence="1 2" key="1">
    <citation type="submission" date="2019-04" db="EMBL/GenBank/DDBJ databases">
        <title>Whole Genome Sequencing of Pectobacterium punjabense SS95.</title>
        <authorList>
            <person name="Sarfraz S."/>
            <person name="Oulghazi S."/>
            <person name="Roques C."/>
            <person name="Vandecasteele C."/>
            <person name="Faure D."/>
        </authorList>
    </citation>
    <scope>NUCLEOTIDE SEQUENCE [LARGE SCALE GENOMIC DNA]</scope>
    <source>
        <strain evidence="1 2">SS95</strain>
    </source>
</reference>
<keyword evidence="1" id="KW-0540">Nuclease</keyword>
<evidence type="ECO:0000313" key="1">
    <source>
        <dbReference type="EMBL" id="QJA22198.1"/>
    </source>
</evidence>
<dbReference type="GeneID" id="90765426"/>
<organism evidence="1 2">
    <name type="scientific">Pectobacterium punjabense</name>
    <dbReference type="NCBI Taxonomy" id="2108399"/>
    <lineage>
        <taxon>Bacteria</taxon>
        <taxon>Pseudomonadati</taxon>
        <taxon>Pseudomonadota</taxon>
        <taxon>Gammaproteobacteria</taxon>
        <taxon>Enterobacterales</taxon>
        <taxon>Pectobacteriaceae</taxon>
        <taxon>Pectobacterium</taxon>
    </lineage>
</organism>
<keyword evidence="1" id="KW-0378">Hydrolase</keyword>
<dbReference type="EMBL" id="CP038498">
    <property type="protein sequence ID" value="QJA22198.1"/>
    <property type="molecule type" value="Genomic_DNA"/>
</dbReference>
<dbReference type="InterPro" id="IPR011335">
    <property type="entry name" value="Restrct_endonuc-II-like"/>
</dbReference>
<name>A0ABX6L788_9GAMM</name>
<sequence length="199" mass="22523">MKIKSEITLIKNGVFANSKVVAKIKNDIHDAILKVVWPLGNDRFSINPIRKGNGVKPIKKECMDYLYDRGWTLEKRLKISSERNAGPIDATYSVKNYAYFAVEWETGNISSSHRALNKICLGMLNGSLLGGTLILPSRELYPFLTDRIGNYLELSPYFEVWKNINIANGYLSVIEIEHDEVNTNIQLIPKGTDGWANFN</sequence>
<dbReference type="RefSeq" id="WP_107169267.1">
    <property type="nucleotide sequence ID" value="NZ_CP038498.1"/>
</dbReference>
<dbReference type="CDD" id="cd00942">
    <property type="entry name" value="BamHI-like"/>
    <property type="match status" value="1"/>
</dbReference>
<evidence type="ECO:0000313" key="2">
    <source>
        <dbReference type="Proteomes" id="UP000502681"/>
    </source>
</evidence>
<dbReference type="GO" id="GO:0004519">
    <property type="term" value="F:endonuclease activity"/>
    <property type="evidence" value="ECO:0007669"/>
    <property type="project" value="UniProtKB-KW"/>
</dbReference>
<gene>
    <name evidence="1" type="ORF">E2566_20925</name>
</gene>
<dbReference type="InterPro" id="IPR011338">
    <property type="entry name" value="BamHI/BglII/BstY"/>
</dbReference>
<proteinExistence type="predicted"/>
<dbReference type="SUPFAM" id="SSF52980">
    <property type="entry name" value="Restriction endonuclease-like"/>
    <property type="match status" value="1"/>
</dbReference>
<dbReference type="Gene3D" id="3.40.91.20">
    <property type="match status" value="1"/>
</dbReference>
<keyword evidence="1" id="KW-0255">Endonuclease</keyword>
<accession>A0ABX6L788</accession>